<feature type="region of interest" description="Disordered" evidence="1">
    <location>
        <begin position="151"/>
        <end position="181"/>
    </location>
</feature>
<reference evidence="2" key="2">
    <citation type="submission" date="2014-07" db="EMBL/GenBank/DDBJ databases">
        <authorList>
            <person name="Hull J."/>
        </authorList>
    </citation>
    <scope>NUCLEOTIDE SEQUENCE</scope>
</reference>
<proteinExistence type="predicted"/>
<protein>
    <submittedName>
        <fullName evidence="2">Uncharacterized protein</fullName>
    </submittedName>
</protein>
<organism evidence="2">
    <name type="scientific">Lygus hesperus</name>
    <name type="common">Western plant bug</name>
    <dbReference type="NCBI Taxonomy" id="30085"/>
    <lineage>
        <taxon>Eukaryota</taxon>
        <taxon>Metazoa</taxon>
        <taxon>Ecdysozoa</taxon>
        <taxon>Arthropoda</taxon>
        <taxon>Hexapoda</taxon>
        <taxon>Insecta</taxon>
        <taxon>Pterygota</taxon>
        <taxon>Neoptera</taxon>
        <taxon>Paraneoptera</taxon>
        <taxon>Hemiptera</taxon>
        <taxon>Heteroptera</taxon>
        <taxon>Panheteroptera</taxon>
        <taxon>Cimicomorpha</taxon>
        <taxon>Miridae</taxon>
        <taxon>Mirini</taxon>
        <taxon>Lygus</taxon>
    </lineage>
</organism>
<evidence type="ECO:0000313" key="2">
    <source>
        <dbReference type="EMBL" id="JAG13251.1"/>
    </source>
</evidence>
<dbReference type="EMBL" id="GBHO01030353">
    <property type="protein sequence ID" value="JAG13251.1"/>
    <property type="molecule type" value="Transcribed_RNA"/>
</dbReference>
<name>A0A0A9X0P8_LYGHE</name>
<sequence>GACIHVINYSQIVHNYYTYTDRCRDMDSNGRPLYAANELFEDSSSAKSGIQFSNGYVGNGFLSRPSAVRVPQQDDYDPLNTTTTLIKRHTAVAALQKSTENNRAENRIVSTNVRKDSNPTAGLPSTNNFSSKLQNLFTFTKLNSKSVVNEAGRTMGGSRVTSSTSSSGRPPMPPSMLARRR</sequence>
<reference evidence="2" key="1">
    <citation type="journal article" date="2014" name="PLoS ONE">
        <title>Transcriptome-Based Identification of ABC Transporters in the Western Tarnished Plant Bug Lygus hesperus.</title>
        <authorList>
            <person name="Hull J.J."/>
            <person name="Chaney K."/>
            <person name="Geib S.M."/>
            <person name="Fabrick J.A."/>
            <person name="Brent C.S."/>
            <person name="Walsh D."/>
            <person name="Lavine L.C."/>
        </authorList>
    </citation>
    <scope>NUCLEOTIDE SEQUENCE</scope>
</reference>
<dbReference type="AlphaFoldDB" id="A0A0A9X0P8"/>
<evidence type="ECO:0000256" key="1">
    <source>
        <dbReference type="SAM" id="MobiDB-lite"/>
    </source>
</evidence>
<feature type="compositionally biased region" description="Low complexity" evidence="1">
    <location>
        <begin position="152"/>
        <end position="169"/>
    </location>
</feature>
<accession>A0A0A9X0P8</accession>
<feature type="non-terminal residue" evidence="2">
    <location>
        <position position="1"/>
    </location>
</feature>
<gene>
    <name evidence="2" type="ORF">CM83_11797</name>
</gene>